<dbReference type="InParanoid" id="C8VQA7"/>
<keyword evidence="2" id="KW-1185">Reference proteome</keyword>
<name>C8VQA7_EMENI</name>
<evidence type="ECO:0000313" key="2">
    <source>
        <dbReference type="Proteomes" id="UP000000560"/>
    </source>
</evidence>
<dbReference type="Proteomes" id="UP000000560">
    <property type="component" value="Chromosome VIII"/>
</dbReference>
<proteinExistence type="predicted"/>
<sequence length="42" mass="4603">MSEFKARGGKMITWHGLADEAIPLGGMVEYYKQVLEMDAGAT</sequence>
<dbReference type="AlphaFoldDB" id="C8VQA7"/>
<dbReference type="GO" id="GO:0052689">
    <property type="term" value="F:carboxylic ester hydrolase activity"/>
    <property type="evidence" value="ECO:0007669"/>
    <property type="project" value="UniProtKB-KW"/>
</dbReference>
<accession>C8VQA7</accession>
<dbReference type="RefSeq" id="XP_050468948.1">
    <property type="nucleotide sequence ID" value="XM_050613107.1"/>
</dbReference>
<dbReference type="KEGG" id="ani:ANIA_11651"/>
<organism evidence="1 2">
    <name type="scientific">Emericella nidulans (strain FGSC A4 / ATCC 38163 / CBS 112.46 / NRRL 194 / M139)</name>
    <name type="common">Aspergillus nidulans</name>
    <dbReference type="NCBI Taxonomy" id="227321"/>
    <lineage>
        <taxon>Eukaryota</taxon>
        <taxon>Fungi</taxon>
        <taxon>Dikarya</taxon>
        <taxon>Ascomycota</taxon>
        <taxon>Pezizomycotina</taxon>
        <taxon>Eurotiomycetes</taxon>
        <taxon>Eurotiomycetidae</taxon>
        <taxon>Eurotiales</taxon>
        <taxon>Aspergillaceae</taxon>
        <taxon>Aspergillus</taxon>
        <taxon>Aspergillus subgen. Nidulantes</taxon>
    </lineage>
</organism>
<gene>
    <name evidence="1" type="ORF">ANIA_11651</name>
</gene>
<dbReference type="OrthoDB" id="3039123at2759"/>
<reference evidence="2" key="1">
    <citation type="journal article" date="2005" name="Nature">
        <title>Sequencing of Aspergillus nidulans and comparative analysis with A. fumigatus and A. oryzae.</title>
        <authorList>
            <person name="Galagan J.E."/>
            <person name="Calvo S.E."/>
            <person name="Cuomo C."/>
            <person name="Ma L.J."/>
            <person name="Wortman J.R."/>
            <person name="Batzoglou S."/>
            <person name="Lee S.I."/>
            <person name="Basturkmen M."/>
            <person name="Spevak C.C."/>
            <person name="Clutterbuck J."/>
            <person name="Kapitonov V."/>
            <person name="Jurka J."/>
            <person name="Scazzocchio C."/>
            <person name="Farman M."/>
            <person name="Butler J."/>
            <person name="Purcell S."/>
            <person name="Harris S."/>
            <person name="Braus G.H."/>
            <person name="Draht O."/>
            <person name="Busch S."/>
            <person name="D'Enfert C."/>
            <person name="Bouchier C."/>
            <person name="Goldman G.H."/>
            <person name="Bell-Pedersen D."/>
            <person name="Griffiths-Jones S."/>
            <person name="Doonan J.H."/>
            <person name="Yu J."/>
            <person name="Vienken K."/>
            <person name="Pain A."/>
            <person name="Freitag M."/>
            <person name="Selker E.U."/>
            <person name="Archer D.B."/>
            <person name="Penalva M.A."/>
            <person name="Oakley B.R."/>
            <person name="Momany M."/>
            <person name="Tanaka T."/>
            <person name="Kumagai T."/>
            <person name="Asai K."/>
            <person name="Machida M."/>
            <person name="Nierman W.C."/>
            <person name="Denning D.W."/>
            <person name="Caddick M."/>
            <person name="Hynes M."/>
            <person name="Paoletti M."/>
            <person name="Fischer R."/>
            <person name="Miller B."/>
            <person name="Dyer P."/>
            <person name="Sachs M.S."/>
            <person name="Osmani S.A."/>
            <person name="Birren B.W."/>
        </authorList>
    </citation>
    <scope>NUCLEOTIDE SEQUENCE [LARGE SCALE GENOMIC DNA]</scope>
    <source>
        <strain evidence="2">FGSC A4 / ATCC 38163 / CBS 112.46 / NRRL 194 / M139</strain>
    </source>
</reference>
<dbReference type="HOGENOM" id="CLU_3260533_0_0_1"/>
<dbReference type="EMBL" id="BN001308">
    <property type="protein sequence ID" value="CBF87282.1"/>
    <property type="molecule type" value="Genomic_DNA"/>
</dbReference>
<reference evidence="2" key="2">
    <citation type="journal article" date="2009" name="Fungal Genet. Biol.">
        <title>The 2008 update of the Aspergillus nidulans genome annotation: a community effort.</title>
        <authorList>
            <person name="Wortman J.R."/>
            <person name="Gilsenan J.M."/>
            <person name="Joardar V."/>
            <person name="Deegan J."/>
            <person name="Clutterbuck J."/>
            <person name="Andersen M.R."/>
            <person name="Archer D."/>
            <person name="Bencina M."/>
            <person name="Braus G."/>
            <person name="Coutinho P."/>
            <person name="von Dohren H."/>
            <person name="Doonan J."/>
            <person name="Driessen A.J."/>
            <person name="Durek P."/>
            <person name="Espeso E."/>
            <person name="Fekete E."/>
            <person name="Flipphi M."/>
            <person name="Estrada C.G."/>
            <person name="Geysens S."/>
            <person name="Goldman G."/>
            <person name="de Groot P.W."/>
            <person name="Hansen K."/>
            <person name="Harris S.D."/>
            <person name="Heinekamp T."/>
            <person name="Helmstaedt K."/>
            <person name="Henrissat B."/>
            <person name="Hofmann G."/>
            <person name="Homan T."/>
            <person name="Horio T."/>
            <person name="Horiuchi H."/>
            <person name="James S."/>
            <person name="Jones M."/>
            <person name="Karaffa L."/>
            <person name="Karanyi Z."/>
            <person name="Kato M."/>
            <person name="Keller N."/>
            <person name="Kelly D.E."/>
            <person name="Kiel J.A."/>
            <person name="Kim J.M."/>
            <person name="van der Klei I.J."/>
            <person name="Klis F.M."/>
            <person name="Kovalchuk A."/>
            <person name="Krasevec N."/>
            <person name="Kubicek C.P."/>
            <person name="Liu B."/>
            <person name="Maccabe A."/>
            <person name="Meyer V."/>
            <person name="Mirabito P."/>
            <person name="Miskei M."/>
            <person name="Mos M."/>
            <person name="Mullins J."/>
            <person name="Nelson D.R."/>
            <person name="Nielsen J."/>
            <person name="Oakley B.R."/>
            <person name="Osmani S.A."/>
            <person name="Pakula T."/>
            <person name="Paszewski A."/>
            <person name="Paulsen I."/>
            <person name="Pilsyk S."/>
            <person name="Pocsi I."/>
            <person name="Punt P.J."/>
            <person name="Ram A.F."/>
            <person name="Ren Q."/>
            <person name="Robellet X."/>
            <person name="Robson G."/>
            <person name="Seiboth B."/>
            <person name="van Solingen P."/>
            <person name="Specht T."/>
            <person name="Sun J."/>
            <person name="Taheri-Talesh N."/>
            <person name="Takeshita N."/>
            <person name="Ussery D."/>
            <person name="vanKuyk P.A."/>
            <person name="Visser H."/>
            <person name="van de Vondervoort P.J."/>
            <person name="de Vries R.P."/>
            <person name="Walton J."/>
            <person name="Xiang X."/>
            <person name="Xiong Y."/>
            <person name="Zeng A.P."/>
            <person name="Brandt B.W."/>
            <person name="Cornell M.J."/>
            <person name="van den Hondel C.A."/>
            <person name="Visser J."/>
            <person name="Oliver S.G."/>
            <person name="Turner G."/>
        </authorList>
    </citation>
    <scope>GENOME REANNOTATION</scope>
    <source>
        <strain evidence="2">FGSC A4 / ATCC 38163 / CBS 112.46 / NRRL 194 / M139</strain>
    </source>
</reference>
<dbReference type="GeneID" id="74897202"/>
<protein>
    <submittedName>
        <fullName evidence="1">Uncharacterized protein</fullName>
    </submittedName>
</protein>
<evidence type="ECO:0000313" key="1">
    <source>
        <dbReference type="EMBL" id="CBF87282.1"/>
    </source>
</evidence>